<protein>
    <submittedName>
        <fullName evidence="2">Uncharacterized protein</fullName>
    </submittedName>
</protein>
<dbReference type="EMBL" id="JBAHYK010002012">
    <property type="protein sequence ID" value="KAL0566092.1"/>
    <property type="molecule type" value="Genomic_DNA"/>
</dbReference>
<dbReference type="Proteomes" id="UP001465976">
    <property type="component" value="Unassembled WGS sequence"/>
</dbReference>
<evidence type="ECO:0000313" key="2">
    <source>
        <dbReference type="EMBL" id="KAL0566092.1"/>
    </source>
</evidence>
<evidence type="ECO:0000256" key="1">
    <source>
        <dbReference type="SAM" id="MobiDB-lite"/>
    </source>
</evidence>
<comment type="caution">
    <text evidence="2">The sequence shown here is derived from an EMBL/GenBank/DDBJ whole genome shotgun (WGS) entry which is preliminary data.</text>
</comment>
<feature type="compositionally biased region" description="Polar residues" evidence="1">
    <location>
        <begin position="310"/>
        <end position="321"/>
    </location>
</feature>
<feature type="region of interest" description="Disordered" evidence="1">
    <location>
        <begin position="294"/>
        <end position="321"/>
    </location>
</feature>
<accession>A0ABR3ET54</accession>
<sequence length="511" mass="57415">MCRVWWRLGRHFSSDNPLHYPQPFNRSLAHLAVICVQTDLHEEPHIDTVWLMPSAKDFVQSPGCGGLCCLNRRICERFTTFSKAVLEKFPPEARDEDRLVGEESVQLKRLLDRLDSPASEDQTFLHFACAQCQALELLARYDWVTKYRKRYMGKDRGDAPVVNNTITGAFTEDLDELDSLFHAGIPVWYLRCLAISPNVRIDSLASFIDDAIMHRLPLCFGGKLDTHDAFPSSTPVIYNGLAGKPKRYLHMLNYICSLSHYPSLLSSNQPRSSTSVIRSTQIPGRASAFSAVGGVCSTPKKSKPYPAKSQRPNKLQRSSNTTCGDSNVVNPFIDSSPLLPPFIPAWSDTLIALSSHNLSDAPPLGQTRGYYVPPPRLLVAPIRNDSKVELICNWLKVRDVWRSFLDIAGGNAKQALTSTVTGKQHNNMLTHLKDFLLLNSLSLQYGQLPNLPAVWKGVTLSTTHLPEKTVVQDILWELFELGFRQDLVVIDAELDQSSIQQWERQNLLDGY</sequence>
<reference evidence="2 3" key="1">
    <citation type="submission" date="2024-02" db="EMBL/GenBank/DDBJ databases">
        <title>A draft genome for the cacao thread blight pathogen Marasmius crinis-equi.</title>
        <authorList>
            <person name="Cohen S.P."/>
            <person name="Baruah I.K."/>
            <person name="Amoako-Attah I."/>
            <person name="Bukari Y."/>
            <person name="Meinhardt L.W."/>
            <person name="Bailey B.A."/>
        </authorList>
    </citation>
    <scope>NUCLEOTIDE SEQUENCE [LARGE SCALE GENOMIC DNA]</scope>
    <source>
        <strain evidence="2 3">GH-76</strain>
    </source>
</reference>
<proteinExistence type="predicted"/>
<name>A0ABR3ET54_9AGAR</name>
<gene>
    <name evidence="2" type="ORF">V5O48_015926</name>
</gene>
<evidence type="ECO:0000313" key="3">
    <source>
        <dbReference type="Proteomes" id="UP001465976"/>
    </source>
</evidence>
<organism evidence="2 3">
    <name type="scientific">Marasmius crinis-equi</name>
    <dbReference type="NCBI Taxonomy" id="585013"/>
    <lineage>
        <taxon>Eukaryota</taxon>
        <taxon>Fungi</taxon>
        <taxon>Dikarya</taxon>
        <taxon>Basidiomycota</taxon>
        <taxon>Agaricomycotina</taxon>
        <taxon>Agaricomycetes</taxon>
        <taxon>Agaricomycetidae</taxon>
        <taxon>Agaricales</taxon>
        <taxon>Marasmiineae</taxon>
        <taxon>Marasmiaceae</taxon>
        <taxon>Marasmius</taxon>
    </lineage>
</organism>
<keyword evidence="3" id="KW-1185">Reference proteome</keyword>